<dbReference type="Pfam" id="PF07784">
    <property type="entry name" value="DUF1622"/>
    <property type="match status" value="1"/>
</dbReference>
<feature type="transmembrane region" description="Helical" evidence="1">
    <location>
        <begin position="20"/>
        <end position="42"/>
    </location>
</feature>
<feature type="transmembrane region" description="Helical" evidence="1">
    <location>
        <begin position="63"/>
        <end position="81"/>
    </location>
</feature>
<evidence type="ECO:0000256" key="1">
    <source>
        <dbReference type="SAM" id="Phobius"/>
    </source>
</evidence>
<dbReference type="InterPro" id="IPR012427">
    <property type="entry name" value="DUF1622"/>
</dbReference>
<organism evidence="2 3">
    <name type="scientific">Euhalothece natronophila Z-M001</name>
    <dbReference type="NCBI Taxonomy" id="522448"/>
    <lineage>
        <taxon>Bacteria</taxon>
        <taxon>Bacillati</taxon>
        <taxon>Cyanobacteriota</taxon>
        <taxon>Cyanophyceae</taxon>
        <taxon>Oscillatoriophycideae</taxon>
        <taxon>Chroococcales</taxon>
        <taxon>Halothecacae</taxon>
        <taxon>Halothece cluster</taxon>
        <taxon>Euhalothece</taxon>
    </lineage>
</organism>
<name>A0A5B8NML7_9CHRO</name>
<dbReference type="PANTHER" id="PTHR38468">
    <property type="entry name" value="SLL0939 PROTEIN"/>
    <property type="match status" value="1"/>
</dbReference>
<dbReference type="EMBL" id="CP042326">
    <property type="protein sequence ID" value="QDZ39359.1"/>
    <property type="molecule type" value="Genomic_DNA"/>
</dbReference>
<evidence type="ECO:0000313" key="3">
    <source>
        <dbReference type="Proteomes" id="UP000318453"/>
    </source>
</evidence>
<keyword evidence="3" id="KW-1185">Reference proteome</keyword>
<dbReference type="KEGG" id="enn:FRE64_05110"/>
<dbReference type="PANTHER" id="PTHR38468:SF1">
    <property type="entry name" value="SLL0939 PROTEIN"/>
    <property type="match status" value="1"/>
</dbReference>
<keyword evidence="1" id="KW-0812">Transmembrane</keyword>
<sequence length="129" mass="14315">MIIEVWSQDIANIVRILNNLMISFCQLLSLMIIFFGVVRALIIYVGDGLFRGKAITAFQESRLSMSYSFSLGLSFLIGASILKTTASSQWEDFAQLTAIITVRTVLNLLLERAIKQGKTSIEKEAAPPI</sequence>
<reference evidence="2" key="1">
    <citation type="submission" date="2019-08" db="EMBL/GenBank/DDBJ databases">
        <title>Carotenoids and Carotenoid Binding Proteins in the Halophilic Cyanobacterium Euhalothece sp. ZM00.</title>
        <authorList>
            <person name="Cho S.M."/>
            <person name="Song J.Y."/>
            <person name="Park Y.-I."/>
        </authorList>
    </citation>
    <scope>NUCLEOTIDE SEQUENCE [LARGE SCALE GENOMIC DNA]</scope>
    <source>
        <strain evidence="2">Z-M001</strain>
    </source>
</reference>
<proteinExistence type="predicted"/>
<dbReference type="RefSeq" id="WP_146294962.1">
    <property type="nucleotide sequence ID" value="NZ_CP042326.1"/>
</dbReference>
<dbReference type="OrthoDB" id="9812897at2"/>
<protein>
    <submittedName>
        <fullName evidence="2">DUF1622 domain-containing protein</fullName>
    </submittedName>
</protein>
<dbReference type="AlphaFoldDB" id="A0A5B8NML7"/>
<dbReference type="Proteomes" id="UP000318453">
    <property type="component" value="Chromosome"/>
</dbReference>
<keyword evidence="1" id="KW-1133">Transmembrane helix</keyword>
<keyword evidence="1" id="KW-0472">Membrane</keyword>
<evidence type="ECO:0000313" key="2">
    <source>
        <dbReference type="EMBL" id="QDZ39359.1"/>
    </source>
</evidence>
<gene>
    <name evidence="2" type="ORF">FRE64_05110</name>
</gene>
<accession>A0A5B8NML7</accession>